<proteinExistence type="predicted"/>
<organism evidence="1 2">
    <name type="scientific">Riccia fluitans</name>
    <dbReference type="NCBI Taxonomy" id="41844"/>
    <lineage>
        <taxon>Eukaryota</taxon>
        <taxon>Viridiplantae</taxon>
        <taxon>Streptophyta</taxon>
        <taxon>Embryophyta</taxon>
        <taxon>Marchantiophyta</taxon>
        <taxon>Marchantiopsida</taxon>
        <taxon>Marchantiidae</taxon>
        <taxon>Marchantiales</taxon>
        <taxon>Ricciaceae</taxon>
        <taxon>Riccia</taxon>
    </lineage>
</organism>
<dbReference type="EMBL" id="JBHFFA010000006">
    <property type="protein sequence ID" value="KAL2619905.1"/>
    <property type="molecule type" value="Genomic_DNA"/>
</dbReference>
<reference evidence="1 2" key="1">
    <citation type="submission" date="2024-09" db="EMBL/GenBank/DDBJ databases">
        <title>Chromosome-scale assembly of Riccia fluitans.</title>
        <authorList>
            <person name="Paukszto L."/>
            <person name="Sawicki J."/>
            <person name="Karawczyk K."/>
            <person name="Piernik-Szablinska J."/>
            <person name="Szczecinska M."/>
            <person name="Mazdziarz M."/>
        </authorList>
    </citation>
    <scope>NUCLEOTIDE SEQUENCE [LARGE SCALE GENOMIC DNA]</scope>
    <source>
        <strain evidence="1">Rf_01</strain>
        <tissue evidence="1">Aerial parts of the thallus</tissue>
    </source>
</reference>
<dbReference type="AlphaFoldDB" id="A0ABD1XZJ1"/>
<sequence>MCRVRLSRWKFASVGEPFARSGDRFASIGEGSMTAGLGKLAAYLLIYDQARSVLGIIEKHFPRAFQRDQARLILSYRLAGAPQNVSG</sequence>
<name>A0ABD1XZJ1_9MARC</name>
<evidence type="ECO:0000313" key="1">
    <source>
        <dbReference type="EMBL" id="KAL2619905.1"/>
    </source>
</evidence>
<keyword evidence="2" id="KW-1185">Reference proteome</keyword>
<dbReference type="Proteomes" id="UP001605036">
    <property type="component" value="Unassembled WGS sequence"/>
</dbReference>
<comment type="caution">
    <text evidence="1">The sequence shown here is derived from an EMBL/GenBank/DDBJ whole genome shotgun (WGS) entry which is preliminary data.</text>
</comment>
<evidence type="ECO:0000313" key="2">
    <source>
        <dbReference type="Proteomes" id="UP001605036"/>
    </source>
</evidence>
<accession>A0ABD1XZJ1</accession>
<gene>
    <name evidence="1" type="ORF">R1flu_000110</name>
</gene>
<protein>
    <submittedName>
        <fullName evidence="1">Uncharacterized protein</fullName>
    </submittedName>
</protein>